<evidence type="ECO:0000313" key="2">
    <source>
        <dbReference type="Proteomes" id="UP000037696"/>
    </source>
</evidence>
<gene>
    <name evidence="1" type="ORF">ACN38_g3630</name>
</gene>
<protein>
    <submittedName>
        <fullName evidence="1">Uncharacterized protein</fullName>
    </submittedName>
</protein>
<proteinExistence type="predicted"/>
<evidence type="ECO:0000313" key="1">
    <source>
        <dbReference type="EMBL" id="KOS45393.1"/>
    </source>
</evidence>
<reference evidence="1 2" key="1">
    <citation type="submission" date="2015-08" db="EMBL/GenBank/DDBJ databases">
        <title>Genome sequencing of Penicillium nordicum.</title>
        <authorList>
            <person name="Nguyen H.D."/>
            <person name="Seifert K.A."/>
        </authorList>
    </citation>
    <scope>NUCLEOTIDE SEQUENCE [LARGE SCALE GENOMIC DNA]</scope>
    <source>
        <strain evidence="1 2">DAOMC 185683</strain>
    </source>
</reference>
<accession>A0A0M9WHW3</accession>
<dbReference type="EMBL" id="LHQQ01000044">
    <property type="protein sequence ID" value="KOS45393.1"/>
    <property type="molecule type" value="Genomic_DNA"/>
</dbReference>
<dbReference type="Proteomes" id="UP000037696">
    <property type="component" value="Unassembled WGS sequence"/>
</dbReference>
<keyword evidence="2" id="KW-1185">Reference proteome</keyword>
<dbReference type="AlphaFoldDB" id="A0A0M9WHW3"/>
<comment type="caution">
    <text evidence="1">The sequence shown here is derived from an EMBL/GenBank/DDBJ whole genome shotgun (WGS) entry which is preliminary data.</text>
</comment>
<organism evidence="1 2">
    <name type="scientific">Penicillium nordicum</name>
    <dbReference type="NCBI Taxonomy" id="229535"/>
    <lineage>
        <taxon>Eukaryota</taxon>
        <taxon>Fungi</taxon>
        <taxon>Dikarya</taxon>
        <taxon>Ascomycota</taxon>
        <taxon>Pezizomycotina</taxon>
        <taxon>Eurotiomycetes</taxon>
        <taxon>Eurotiomycetidae</taxon>
        <taxon>Eurotiales</taxon>
        <taxon>Aspergillaceae</taxon>
        <taxon>Penicillium</taxon>
    </lineage>
</organism>
<name>A0A0M9WHW3_9EURO</name>
<sequence>MNSSKMVADPTSLWGRAQVHPWPELSRTLRLGKAIHPPGPLSTSKVPHIHSLPWHLLQFGSFEWSFIANSFVFQSWQM</sequence>